<comment type="function">
    <text evidence="1 10">Catalyzes the synthesis of the hydroxymethylpyrimidine phosphate (HMP-P) moiety of thiamine from aminoimidazole ribotide (AIR) in a radical S-adenosyl-L-methionine (SAM)-dependent reaction.</text>
</comment>
<feature type="binding site" evidence="10">
    <location>
        <position position="350"/>
    </location>
    <ligand>
        <name>Zn(2+)</name>
        <dbReference type="ChEBI" id="CHEBI:29105"/>
    </ligand>
</feature>
<name>A0A495XA15_9PSEU</name>
<dbReference type="GO" id="GO:0008270">
    <property type="term" value="F:zinc ion binding"/>
    <property type="evidence" value="ECO:0007669"/>
    <property type="project" value="UniProtKB-UniRule"/>
</dbReference>
<evidence type="ECO:0000256" key="7">
    <source>
        <dbReference type="ARBA" id="ARBA00023004"/>
    </source>
</evidence>
<sequence>MTALDDRSVKPTVTTGPISGSRKVYREVADGVKVPFRRVELTNGEHVDLYDTSGPYTDSDATIDVHSGLPKLRADWVAAREPINGAVTQLAYAKAGIITPEMRFIAARENMSPEFVRDEVAIGRAVIPLNRNHPEAEPMIIGKKFLVKINANIGNSAVTSSIEEEVEKMVWASRWGADTIMDLSTGKRIHETREWIMRNSPVPIGTVPIYQALEKVNGDPAKLSWEVYRDTVIEQAEQGVDYMTVHAGVLLRYVPLTARRVTGIVSRGGSIMAAWCLAHHKESFLYTHFEELCEILRTYDVTFSLGDGLRPGSIADANDEAQFAELRTLGELTHIARSHDVQVMIEGPGHVPMHKIAENVRLEEEWCGEAPFYTLGPLATDIAPAYDHITSAIGAAQIGWLGTAMLCYVTPKEHLGLPNRDDVKTGVITYKIAAHSADLAKGHPGAQDWDDALSKARFEFRWEDQFNLSLDPDTARSFHDETLPAEPAKTAHFCSMCGPKFCSMKITQDVRKYAEERGLSTVEAIEAGMEEKSHEFSDHGNKVYLPVVTD</sequence>
<dbReference type="SFLD" id="SFLDS00113">
    <property type="entry name" value="Radical_SAM_Phosphomethylpyrim"/>
    <property type="match status" value="1"/>
</dbReference>
<evidence type="ECO:0000256" key="9">
    <source>
        <dbReference type="ARBA" id="ARBA00023239"/>
    </source>
</evidence>
<dbReference type="PANTHER" id="PTHR30557">
    <property type="entry name" value="THIAMINE BIOSYNTHESIS PROTEIN THIC"/>
    <property type="match status" value="1"/>
</dbReference>
<dbReference type="Gene3D" id="6.10.250.620">
    <property type="match status" value="1"/>
</dbReference>
<dbReference type="GO" id="GO:0009228">
    <property type="term" value="P:thiamine biosynthetic process"/>
    <property type="evidence" value="ECO:0007669"/>
    <property type="project" value="UniProtKB-UniRule"/>
</dbReference>
<evidence type="ECO:0000256" key="4">
    <source>
        <dbReference type="ARBA" id="ARBA00022723"/>
    </source>
</evidence>
<dbReference type="InterPro" id="IPR037509">
    <property type="entry name" value="ThiC"/>
</dbReference>
<dbReference type="HAMAP" id="MF_00089">
    <property type="entry name" value="ThiC"/>
    <property type="match status" value="1"/>
</dbReference>
<feature type="binding site" evidence="10">
    <location>
        <position position="246"/>
    </location>
    <ligand>
        <name>substrate</name>
    </ligand>
</feature>
<feature type="binding site" evidence="10">
    <location>
        <begin position="266"/>
        <end position="268"/>
    </location>
    <ligand>
        <name>substrate</name>
    </ligand>
</feature>
<dbReference type="EMBL" id="RBXR01000001">
    <property type="protein sequence ID" value="RKT71090.1"/>
    <property type="molecule type" value="Genomic_DNA"/>
</dbReference>
<keyword evidence="3 10" id="KW-0949">S-adenosyl-L-methionine</keyword>
<dbReference type="InterPro" id="IPR025747">
    <property type="entry name" value="ThiC-associated_dom"/>
</dbReference>
<feature type="binding site" evidence="10">
    <location>
        <position position="494"/>
    </location>
    <ligand>
        <name>[4Fe-4S] cluster</name>
        <dbReference type="ChEBI" id="CHEBI:49883"/>
        <note>4Fe-4S-S-AdoMet</note>
    </ligand>
</feature>
<keyword evidence="2 10" id="KW-0004">4Fe-4S</keyword>
<dbReference type="SFLD" id="SFLDF00407">
    <property type="entry name" value="phosphomethylpyrimidine_syntha"/>
    <property type="match status" value="1"/>
</dbReference>
<comment type="pathway">
    <text evidence="10">Cofactor biosynthesis; thiamine diphosphate biosynthesis.</text>
</comment>
<feature type="binding site" evidence="10">
    <location>
        <position position="346"/>
    </location>
    <ligand>
        <name>substrate</name>
    </ligand>
</feature>
<evidence type="ECO:0000313" key="12">
    <source>
        <dbReference type="EMBL" id="RKT71090.1"/>
    </source>
</evidence>
<proteinExistence type="inferred from homology"/>
<dbReference type="OrthoDB" id="9805897at2"/>
<dbReference type="InterPro" id="IPR038521">
    <property type="entry name" value="ThiC/Bza_core_dom"/>
</dbReference>
<feature type="domain" description="ThiC-associated" evidence="11">
    <location>
        <begin position="18"/>
        <end position="81"/>
    </location>
</feature>
<dbReference type="FunFam" id="3.20.20.540:FF:000001">
    <property type="entry name" value="Phosphomethylpyrimidine synthase"/>
    <property type="match status" value="1"/>
</dbReference>
<dbReference type="Pfam" id="PF01964">
    <property type="entry name" value="ThiC_Rad_SAM"/>
    <property type="match status" value="1"/>
</dbReference>
<evidence type="ECO:0000256" key="8">
    <source>
        <dbReference type="ARBA" id="ARBA00023014"/>
    </source>
</evidence>
<dbReference type="Proteomes" id="UP000272729">
    <property type="component" value="Unassembled WGS sequence"/>
</dbReference>
<evidence type="ECO:0000256" key="5">
    <source>
        <dbReference type="ARBA" id="ARBA00022833"/>
    </source>
</evidence>
<evidence type="ECO:0000256" key="6">
    <source>
        <dbReference type="ARBA" id="ARBA00022977"/>
    </source>
</evidence>
<dbReference type="PANTHER" id="PTHR30557:SF1">
    <property type="entry name" value="PHOSPHOMETHYLPYRIMIDINE SYNTHASE, CHLOROPLASTIC"/>
    <property type="match status" value="1"/>
</dbReference>
<comment type="caution">
    <text evidence="12">The sequence shown here is derived from an EMBL/GenBank/DDBJ whole genome shotgun (WGS) entry which is preliminary data.</text>
</comment>
<feature type="binding site" evidence="10">
    <location>
        <position position="152"/>
    </location>
    <ligand>
        <name>substrate</name>
    </ligand>
</feature>
<dbReference type="InterPro" id="IPR002817">
    <property type="entry name" value="ThiC/BzaA/B"/>
</dbReference>
<feature type="binding site" evidence="10">
    <location>
        <position position="181"/>
    </location>
    <ligand>
        <name>substrate</name>
    </ligand>
</feature>
<dbReference type="EC" id="4.1.99.17" evidence="10"/>
<dbReference type="NCBIfam" id="NF006763">
    <property type="entry name" value="PRK09284.1"/>
    <property type="match status" value="1"/>
</dbReference>
<feature type="binding site" evidence="10">
    <location>
        <position position="414"/>
    </location>
    <ligand>
        <name>Zn(2+)</name>
        <dbReference type="ChEBI" id="CHEBI:29105"/>
    </ligand>
</feature>
<dbReference type="GO" id="GO:0005829">
    <property type="term" value="C:cytosol"/>
    <property type="evidence" value="ECO:0007669"/>
    <property type="project" value="TreeGrafter"/>
</dbReference>
<feature type="binding site" evidence="10">
    <location>
        <position position="210"/>
    </location>
    <ligand>
        <name>substrate</name>
    </ligand>
</feature>
<dbReference type="GO" id="GO:0051539">
    <property type="term" value="F:4 iron, 4 sulfur cluster binding"/>
    <property type="evidence" value="ECO:0007669"/>
    <property type="project" value="UniProtKB-KW"/>
</dbReference>
<dbReference type="Gene3D" id="3.20.20.540">
    <property type="entry name" value="Radical SAM ThiC family, central domain"/>
    <property type="match status" value="1"/>
</dbReference>
<keyword evidence="6 10" id="KW-0784">Thiamine biosynthesis</keyword>
<keyword evidence="4 10" id="KW-0479">Metal-binding</keyword>
<dbReference type="NCBIfam" id="NF009895">
    <property type="entry name" value="PRK13352.1"/>
    <property type="match status" value="1"/>
</dbReference>
<evidence type="ECO:0000256" key="1">
    <source>
        <dbReference type="ARBA" id="ARBA00003175"/>
    </source>
</evidence>
<keyword evidence="7 10" id="KW-0408">Iron</keyword>
<dbReference type="SFLD" id="SFLDG01114">
    <property type="entry name" value="phosphomethylpyrimidine_syntha"/>
    <property type="match status" value="1"/>
</dbReference>
<dbReference type="AlphaFoldDB" id="A0A495XA15"/>
<evidence type="ECO:0000256" key="3">
    <source>
        <dbReference type="ARBA" id="ARBA00022691"/>
    </source>
</evidence>
<comment type="catalytic activity">
    <reaction evidence="10">
        <text>5-amino-1-(5-phospho-beta-D-ribosyl)imidazole + S-adenosyl-L-methionine = 4-amino-2-methyl-5-(phosphooxymethyl)pyrimidine + CO + 5'-deoxyadenosine + formate + L-methionine + 3 H(+)</text>
        <dbReference type="Rhea" id="RHEA:24840"/>
        <dbReference type="ChEBI" id="CHEBI:15378"/>
        <dbReference type="ChEBI" id="CHEBI:15740"/>
        <dbReference type="ChEBI" id="CHEBI:17245"/>
        <dbReference type="ChEBI" id="CHEBI:17319"/>
        <dbReference type="ChEBI" id="CHEBI:57844"/>
        <dbReference type="ChEBI" id="CHEBI:58354"/>
        <dbReference type="ChEBI" id="CHEBI:59789"/>
        <dbReference type="ChEBI" id="CHEBI:137981"/>
        <dbReference type="EC" id="4.1.99.17"/>
    </reaction>
</comment>
<evidence type="ECO:0000259" key="11">
    <source>
        <dbReference type="Pfam" id="PF13667"/>
    </source>
</evidence>
<dbReference type="UniPathway" id="UPA00060"/>
<comment type="cofactor">
    <cofactor evidence="10">
        <name>[4Fe-4S] cluster</name>
        <dbReference type="ChEBI" id="CHEBI:49883"/>
    </cofactor>
    <text evidence="10">Binds 1 [4Fe-4S] cluster per subunit. The cluster is coordinated with 3 cysteines and an exchangeable S-adenosyl-L-methionine.</text>
</comment>
<evidence type="ECO:0000313" key="13">
    <source>
        <dbReference type="Proteomes" id="UP000272729"/>
    </source>
</evidence>
<feature type="binding site" evidence="10">
    <location>
        <begin position="307"/>
        <end position="310"/>
    </location>
    <ligand>
        <name>substrate</name>
    </ligand>
</feature>
<keyword evidence="5 10" id="KW-0862">Zinc</keyword>
<comment type="similarity">
    <text evidence="10">Belongs to the ThiC family.</text>
</comment>
<dbReference type="Pfam" id="PF13667">
    <property type="entry name" value="ThiC-associated"/>
    <property type="match status" value="1"/>
</dbReference>
<feature type="binding site" evidence="10">
    <location>
        <position position="497"/>
    </location>
    <ligand>
        <name>[4Fe-4S] cluster</name>
        <dbReference type="ChEBI" id="CHEBI:49883"/>
        <note>4Fe-4S-S-AdoMet</note>
    </ligand>
</feature>
<dbReference type="RefSeq" id="WP_121223464.1">
    <property type="nucleotide sequence ID" value="NZ_JBIUBA010000020.1"/>
</dbReference>
<dbReference type="GO" id="GO:0009229">
    <property type="term" value="P:thiamine diphosphate biosynthetic process"/>
    <property type="evidence" value="ECO:0007669"/>
    <property type="project" value="UniProtKB-UniRule"/>
</dbReference>
<evidence type="ECO:0000256" key="10">
    <source>
        <dbReference type="HAMAP-Rule" id="MF_00089"/>
    </source>
</evidence>
<keyword evidence="8 10" id="KW-0411">Iron-sulfur</keyword>
<feature type="binding site" evidence="10">
    <location>
        <position position="502"/>
    </location>
    <ligand>
        <name>[4Fe-4S] cluster</name>
        <dbReference type="ChEBI" id="CHEBI:49883"/>
        <note>4Fe-4S-S-AdoMet</note>
    </ligand>
</feature>
<gene>
    <name evidence="10" type="primary">thiC</name>
    <name evidence="12" type="ORF">DFJ66_4368</name>
</gene>
<keyword evidence="13" id="KW-1185">Reference proteome</keyword>
<dbReference type="NCBIfam" id="TIGR00190">
    <property type="entry name" value="thiC"/>
    <property type="match status" value="1"/>
</dbReference>
<dbReference type="GO" id="GO:0070284">
    <property type="term" value="F:phosphomethylpyrimidine synthase activity"/>
    <property type="evidence" value="ECO:0007669"/>
    <property type="project" value="UniProtKB-EC"/>
</dbReference>
<keyword evidence="9 10" id="KW-0456">Lyase</keyword>
<reference evidence="12 13" key="1">
    <citation type="submission" date="2018-10" db="EMBL/GenBank/DDBJ databases">
        <title>Sequencing the genomes of 1000 actinobacteria strains.</title>
        <authorList>
            <person name="Klenk H.-P."/>
        </authorList>
    </citation>
    <scope>NUCLEOTIDE SEQUENCE [LARGE SCALE GENOMIC DNA]</scope>
    <source>
        <strain evidence="12 13">DSM 43911</strain>
    </source>
</reference>
<feature type="binding site" evidence="10">
    <location>
        <position position="373"/>
    </location>
    <ligand>
        <name>substrate</name>
    </ligand>
</feature>
<organism evidence="12 13">
    <name type="scientific">Saccharothrix variisporea</name>
    <dbReference type="NCBI Taxonomy" id="543527"/>
    <lineage>
        <taxon>Bacteria</taxon>
        <taxon>Bacillati</taxon>
        <taxon>Actinomycetota</taxon>
        <taxon>Actinomycetes</taxon>
        <taxon>Pseudonocardiales</taxon>
        <taxon>Pseudonocardiaceae</taxon>
        <taxon>Saccharothrix</taxon>
    </lineage>
</organism>
<evidence type="ECO:0000256" key="2">
    <source>
        <dbReference type="ARBA" id="ARBA00022485"/>
    </source>
</evidence>
<accession>A0A495XA15</accession>
<protein>
    <recommendedName>
        <fullName evidence="10">Phosphomethylpyrimidine synthase</fullName>
        <ecNumber evidence="10">4.1.99.17</ecNumber>
    </recommendedName>
    <alternativeName>
        <fullName evidence="10">Hydroxymethylpyrimidine phosphate synthase</fullName>
        <shortName evidence="10">HMP-P synthase</shortName>
        <shortName evidence="10">HMP-phosphate synthase</shortName>
        <shortName evidence="10">HMPP synthase</shortName>
    </alternativeName>
    <alternativeName>
        <fullName evidence="10">Thiamine biosynthesis protein ThiC</fullName>
    </alternativeName>
</protein>